<reference evidence="2 3" key="1">
    <citation type="submission" date="2019-04" db="EMBL/GenBank/DDBJ databases">
        <title>Chitiniphilus eburnea sp. nov., a novel chitinolytic bacterium isolated from aquaculture sludge.</title>
        <authorList>
            <person name="Sheng M."/>
        </authorList>
    </citation>
    <scope>NUCLEOTIDE SEQUENCE [LARGE SCALE GENOMIC DNA]</scope>
    <source>
        <strain evidence="2 3">HX-2-15</strain>
    </source>
</reference>
<dbReference type="OrthoDB" id="5439087at2"/>
<feature type="domain" description="Integrase catalytic" evidence="1">
    <location>
        <begin position="217"/>
        <end position="421"/>
    </location>
</feature>
<dbReference type="Proteomes" id="UP000310016">
    <property type="component" value="Unassembled WGS sequence"/>
</dbReference>
<name>A0A4U0Q8F7_9NEIS</name>
<dbReference type="InterPro" id="IPR036397">
    <property type="entry name" value="RNaseH_sf"/>
</dbReference>
<dbReference type="RefSeq" id="WP_136772001.1">
    <property type="nucleotide sequence ID" value="NZ_SUMF01000002.1"/>
</dbReference>
<dbReference type="Gene3D" id="3.30.420.10">
    <property type="entry name" value="Ribonuclease H-like superfamily/Ribonuclease H"/>
    <property type="match status" value="1"/>
</dbReference>
<dbReference type="Gene3D" id="1.10.10.60">
    <property type="entry name" value="Homeodomain-like"/>
    <property type="match status" value="1"/>
</dbReference>
<protein>
    <submittedName>
        <fullName evidence="2">Transposase</fullName>
    </submittedName>
</protein>
<evidence type="ECO:0000313" key="2">
    <source>
        <dbReference type="EMBL" id="TJZ77526.1"/>
    </source>
</evidence>
<dbReference type="EMBL" id="SUMF01000002">
    <property type="protein sequence ID" value="TJZ77526.1"/>
    <property type="molecule type" value="Genomic_DNA"/>
</dbReference>
<dbReference type="GO" id="GO:0003676">
    <property type="term" value="F:nucleic acid binding"/>
    <property type="evidence" value="ECO:0007669"/>
    <property type="project" value="InterPro"/>
</dbReference>
<dbReference type="InterPro" id="IPR012337">
    <property type="entry name" value="RNaseH-like_sf"/>
</dbReference>
<evidence type="ECO:0000313" key="3">
    <source>
        <dbReference type="Proteomes" id="UP000310016"/>
    </source>
</evidence>
<proteinExistence type="predicted"/>
<dbReference type="SUPFAM" id="SSF53098">
    <property type="entry name" value="Ribonuclease H-like"/>
    <property type="match status" value="1"/>
</dbReference>
<evidence type="ECO:0000259" key="1">
    <source>
        <dbReference type="PROSITE" id="PS50994"/>
    </source>
</evidence>
<organism evidence="2 3">
    <name type="scientific">Chitiniphilus eburneus</name>
    <dbReference type="NCBI Taxonomy" id="2571148"/>
    <lineage>
        <taxon>Bacteria</taxon>
        <taxon>Pseudomonadati</taxon>
        <taxon>Pseudomonadota</taxon>
        <taxon>Betaproteobacteria</taxon>
        <taxon>Neisseriales</taxon>
        <taxon>Chitinibacteraceae</taxon>
        <taxon>Chitiniphilus</taxon>
    </lineage>
</organism>
<dbReference type="InterPro" id="IPR015378">
    <property type="entry name" value="Transposase-like_Mu_C"/>
</dbReference>
<comment type="caution">
    <text evidence="2">The sequence shown here is derived from an EMBL/GenBank/DDBJ whole genome shotgun (WGS) entry which is preliminary data.</text>
</comment>
<gene>
    <name evidence="2" type="ORF">FAZ21_04115</name>
</gene>
<dbReference type="Pfam" id="PF09299">
    <property type="entry name" value="Mu-transpos_C"/>
    <property type="match status" value="1"/>
</dbReference>
<dbReference type="GO" id="GO:0015074">
    <property type="term" value="P:DNA integration"/>
    <property type="evidence" value="ECO:0007669"/>
    <property type="project" value="InterPro"/>
</dbReference>
<sequence>MNTIRPGQLAYWRDQAVVVLEIKGLTEAVIRTVSGNATEVVPVSSLYATPAGDSAVPQGKHLLAKDKDWEVAMGRYELIQPLLDANSGVTVYEVAERAEKSIMTIYRWLNRFKETGLVSSLLRTPRADKGASRLDAEVESIVQTQIDRYYLKMERPSVAKLYKQIREQCDAADLPPPDRNTVYARVRKLDRRLETTKRYGYKAAREKLDLLRGQFPDADFPNAVGQIDHTPVDVIVVDDEFRRPIGRPSLTLAIDANSRMVGGFYMSLDPAGTLSAGLCIGRAIMRKELWLAKMDIHAPWPIYGKMAKIHLDGAKEFRGKTLRRACDEYGILIEHRRKGHPNYGPHIERAFRTFMGQVQELPGTTFSNVQLKADYDSEGRACMTLSELDCWFTTFLVYEYHNQPQKDLGGLSPIQFYKQCVHGNAERPGVGLPLPISNEEKLRLDFLPFELRTIQRDGVVMDNIQYSSPVLRRWIDASDPENPRLKRKFLFARDPRDISVIYFLDPEDNTYHPIPYFNASRPAISIWELRAAARLMKSDPAAQIDEDAIFEGVRRRRQIQEQAIEKTRLARKAQTHGKRALREAQRRKGWAGLHTAGKPLAVAATSGAESGPGAAVAGSEMPEGAVGTAFSEIEVEGA</sequence>
<keyword evidence="3" id="KW-1185">Reference proteome</keyword>
<dbReference type="PROSITE" id="PS50994">
    <property type="entry name" value="INTEGRASE"/>
    <property type="match status" value="1"/>
</dbReference>
<dbReference type="SUPFAM" id="SSF46689">
    <property type="entry name" value="Homeodomain-like"/>
    <property type="match status" value="1"/>
</dbReference>
<dbReference type="InterPro" id="IPR009057">
    <property type="entry name" value="Homeodomain-like_sf"/>
</dbReference>
<dbReference type="AlphaFoldDB" id="A0A4U0Q8F7"/>
<dbReference type="InterPro" id="IPR001584">
    <property type="entry name" value="Integrase_cat-core"/>
</dbReference>
<accession>A0A4U0Q8F7</accession>